<evidence type="ECO:0000313" key="3">
    <source>
        <dbReference type="EMBL" id="KAF8904720.1"/>
    </source>
</evidence>
<feature type="transmembrane region" description="Helical" evidence="2">
    <location>
        <begin position="297"/>
        <end position="317"/>
    </location>
</feature>
<feature type="region of interest" description="Disordered" evidence="1">
    <location>
        <begin position="572"/>
        <end position="606"/>
    </location>
</feature>
<keyword evidence="2" id="KW-0812">Transmembrane</keyword>
<dbReference type="Proteomes" id="UP000724874">
    <property type="component" value="Unassembled WGS sequence"/>
</dbReference>
<keyword evidence="2" id="KW-1133">Transmembrane helix</keyword>
<protein>
    <submittedName>
        <fullName evidence="3">Uncharacterized protein</fullName>
    </submittedName>
</protein>
<evidence type="ECO:0000313" key="4">
    <source>
        <dbReference type="Proteomes" id="UP000724874"/>
    </source>
</evidence>
<accession>A0A9P5TPE3</accession>
<keyword evidence="2" id="KW-0472">Membrane</keyword>
<evidence type="ECO:0000256" key="2">
    <source>
        <dbReference type="SAM" id="Phobius"/>
    </source>
</evidence>
<reference evidence="3" key="1">
    <citation type="submission" date="2020-11" db="EMBL/GenBank/DDBJ databases">
        <authorList>
            <consortium name="DOE Joint Genome Institute"/>
            <person name="Ahrendt S."/>
            <person name="Riley R."/>
            <person name="Andreopoulos W."/>
            <person name="LaButti K."/>
            <person name="Pangilinan J."/>
            <person name="Ruiz-duenas F.J."/>
            <person name="Barrasa J.M."/>
            <person name="Sanchez-Garcia M."/>
            <person name="Camarero S."/>
            <person name="Miyauchi S."/>
            <person name="Serrano A."/>
            <person name="Linde D."/>
            <person name="Babiker R."/>
            <person name="Drula E."/>
            <person name="Ayuso-Fernandez I."/>
            <person name="Pacheco R."/>
            <person name="Padilla G."/>
            <person name="Ferreira P."/>
            <person name="Barriuso J."/>
            <person name="Kellner H."/>
            <person name="Castanera R."/>
            <person name="Alfaro M."/>
            <person name="Ramirez L."/>
            <person name="Pisabarro A.G."/>
            <person name="Kuo A."/>
            <person name="Tritt A."/>
            <person name="Lipzen A."/>
            <person name="He G."/>
            <person name="Yan M."/>
            <person name="Ng V."/>
            <person name="Cullen D."/>
            <person name="Martin F."/>
            <person name="Rosso M.-N."/>
            <person name="Henrissat B."/>
            <person name="Hibbett D."/>
            <person name="Martinez A.T."/>
            <person name="Grigoriev I.V."/>
        </authorList>
    </citation>
    <scope>NUCLEOTIDE SEQUENCE</scope>
    <source>
        <strain evidence="3">AH 44721</strain>
    </source>
</reference>
<feature type="transmembrane region" description="Helical" evidence="2">
    <location>
        <begin position="223"/>
        <end position="243"/>
    </location>
</feature>
<keyword evidence="4" id="KW-1185">Reference proteome</keyword>
<dbReference type="AlphaFoldDB" id="A0A9P5TPE3"/>
<evidence type="ECO:0000256" key="1">
    <source>
        <dbReference type="SAM" id="MobiDB-lite"/>
    </source>
</evidence>
<sequence>MAAITTLQPSTTPTATATASTSFLSSLNFGNGLIEIAALTTLIGSSTAGDLVLGNRGAAGLVWGTISAFGTSSVIKACASAASTGWLRQMLGLRTPSSDRTVGMDLGLERKSKVAKRMRGMLDSPVGVSCFSDDGNVVPLDGTHGSKAEHNYRDVYAFDSTTSLMLSELTSTASHTDSSLKIHTHYHYAFYRPHHLRFQVLVLALSLLKSLEIYSLVLLEGGILIVFLTGIPFLFSFISGVILEVHDIITSRRPVETDGHLDLVAANPLPTTKRLGGPKKVVLGASRNPRTGRWWRFFWFTTATLQTLSIVLSYFLLGHQSAFFVLCWAGFQLAWVVLRVLIFNLSDGSHPMADRPMRGRTLEALESGLRGRIANLVMGVGVYQAHVHPRSVDAYMDDLFDAREARRLVVLEGSVAEVYVVPFTARSSSSGNESCCCFEFIFLFFVIQWSFLCISPIQRHRQYLKAISPSKPELVQQQWNNPSSDLSRHRRYCAFQCCMDLGESGSSSSSSSPSSFGYEGSSSDVVSLSFKWFLPAHSLTHGKIPAHIHIKSLPSPVARVFSARSPWLTLMRSQDGEEGSEPLFIPKGAGSRLETDENISKSRKNP</sequence>
<feature type="transmembrane region" description="Helical" evidence="2">
    <location>
        <begin position="323"/>
        <end position="342"/>
    </location>
</feature>
<comment type="caution">
    <text evidence="3">The sequence shown here is derived from an EMBL/GenBank/DDBJ whole genome shotgun (WGS) entry which is preliminary data.</text>
</comment>
<name>A0A9P5TPE3_GYMJU</name>
<dbReference type="OrthoDB" id="3024632at2759"/>
<feature type="transmembrane region" description="Helical" evidence="2">
    <location>
        <begin position="436"/>
        <end position="457"/>
    </location>
</feature>
<organism evidence="3 4">
    <name type="scientific">Gymnopilus junonius</name>
    <name type="common">Spectacular rustgill mushroom</name>
    <name type="synonym">Gymnopilus spectabilis subsp. junonius</name>
    <dbReference type="NCBI Taxonomy" id="109634"/>
    <lineage>
        <taxon>Eukaryota</taxon>
        <taxon>Fungi</taxon>
        <taxon>Dikarya</taxon>
        <taxon>Basidiomycota</taxon>
        <taxon>Agaricomycotina</taxon>
        <taxon>Agaricomycetes</taxon>
        <taxon>Agaricomycetidae</taxon>
        <taxon>Agaricales</taxon>
        <taxon>Agaricineae</taxon>
        <taxon>Hymenogastraceae</taxon>
        <taxon>Gymnopilus</taxon>
    </lineage>
</organism>
<dbReference type="EMBL" id="JADNYJ010000025">
    <property type="protein sequence ID" value="KAF8904720.1"/>
    <property type="molecule type" value="Genomic_DNA"/>
</dbReference>
<gene>
    <name evidence="3" type="ORF">CPB84DRAFT_1960707</name>
</gene>
<proteinExistence type="predicted"/>